<dbReference type="SMART" id="SM00855">
    <property type="entry name" value="PGAM"/>
    <property type="match status" value="1"/>
</dbReference>
<gene>
    <name evidence="3" type="ORF">Esi_0138_0074</name>
</gene>
<feature type="binding site" evidence="2">
    <location>
        <begin position="24"/>
        <end position="31"/>
    </location>
    <ligand>
        <name>substrate</name>
    </ligand>
</feature>
<dbReference type="EMBL" id="FN647986">
    <property type="protein sequence ID" value="CBJ29231.1"/>
    <property type="molecule type" value="Genomic_DNA"/>
</dbReference>
<dbReference type="SUPFAM" id="SSF53254">
    <property type="entry name" value="Phosphoglycerate mutase-like"/>
    <property type="match status" value="1"/>
</dbReference>
<evidence type="ECO:0000313" key="4">
    <source>
        <dbReference type="Proteomes" id="UP000002630"/>
    </source>
</evidence>
<dbReference type="OMA" id="DRITMFS"/>
<dbReference type="AlphaFoldDB" id="D7FJY3"/>
<dbReference type="InterPro" id="IPR013078">
    <property type="entry name" value="His_Pase_superF_clade-1"/>
</dbReference>
<name>D7FJY3_ECTSI</name>
<feature type="active site" description="Tele-phosphohistidine intermediate" evidence="1">
    <location>
        <position position="25"/>
    </location>
</feature>
<feature type="active site" description="Proton donor/acceptor" evidence="1">
    <location>
        <position position="108"/>
    </location>
</feature>
<evidence type="ECO:0000256" key="2">
    <source>
        <dbReference type="PIRSR" id="PIRSR613078-2"/>
    </source>
</evidence>
<dbReference type="OrthoDB" id="10261749at2759"/>
<dbReference type="EMBL" id="FN649729">
    <property type="protein sequence ID" value="CBJ29231.1"/>
    <property type="molecule type" value="Genomic_DNA"/>
</dbReference>
<dbReference type="CDD" id="cd07067">
    <property type="entry name" value="HP_PGM_like"/>
    <property type="match status" value="1"/>
</dbReference>
<reference evidence="3 4" key="1">
    <citation type="journal article" date="2010" name="Nature">
        <title>The Ectocarpus genome and the independent evolution of multicellularity in brown algae.</title>
        <authorList>
            <person name="Cock J.M."/>
            <person name="Sterck L."/>
            <person name="Rouze P."/>
            <person name="Scornet D."/>
            <person name="Allen A.E."/>
            <person name="Amoutzias G."/>
            <person name="Anthouard V."/>
            <person name="Artiguenave F."/>
            <person name="Aury J.M."/>
            <person name="Badger J.H."/>
            <person name="Beszteri B."/>
            <person name="Billiau K."/>
            <person name="Bonnet E."/>
            <person name="Bothwell J.H."/>
            <person name="Bowler C."/>
            <person name="Boyen C."/>
            <person name="Brownlee C."/>
            <person name="Carrano C.J."/>
            <person name="Charrier B."/>
            <person name="Cho G.Y."/>
            <person name="Coelho S.M."/>
            <person name="Collen J."/>
            <person name="Corre E."/>
            <person name="Da Silva C."/>
            <person name="Delage L."/>
            <person name="Delaroque N."/>
            <person name="Dittami S.M."/>
            <person name="Doulbeau S."/>
            <person name="Elias M."/>
            <person name="Farnham G."/>
            <person name="Gachon C.M."/>
            <person name="Gschloessl B."/>
            <person name="Heesch S."/>
            <person name="Jabbari K."/>
            <person name="Jubin C."/>
            <person name="Kawai H."/>
            <person name="Kimura K."/>
            <person name="Kloareg B."/>
            <person name="Kupper F.C."/>
            <person name="Lang D."/>
            <person name="Le Bail A."/>
            <person name="Leblanc C."/>
            <person name="Lerouge P."/>
            <person name="Lohr M."/>
            <person name="Lopez P.J."/>
            <person name="Martens C."/>
            <person name="Maumus F."/>
            <person name="Michel G."/>
            <person name="Miranda-Saavedra D."/>
            <person name="Morales J."/>
            <person name="Moreau H."/>
            <person name="Motomura T."/>
            <person name="Nagasato C."/>
            <person name="Napoli C.A."/>
            <person name="Nelson D.R."/>
            <person name="Nyvall-Collen P."/>
            <person name="Peters A.F."/>
            <person name="Pommier C."/>
            <person name="Potin P."/>
            <person name="Poulain J."/>
            <person name="Quesneville H."/>
            <person name="Read B."/>
            <person name="Rensing S.A."/>
            <person name="Ritter A."/>
            <person name="Rousvoal S."/>
            <person name="Samanta M."/>
            <person name="Samson G."/>
            <person name="Schroeder D.C."/>
            <person name="Segurens B."/>
            <person name="Strittmatter M."/>
            <person name="Tonon T."/>
            <person name="Tregear J.W."/>
            <person name="Valentin K."/>
            <person name="von Dassow P."/>
            <person name="Yamagishi T."/>
            <person name="Van de Peer Y."/>
            <person name="Wincker P."/>
        </authorList>
    </citation>
    <scope>NUCLEOTIDE SEQUENCE [LARGE SCALE GENOMIC DNA]</scope>
    <source>
        <strain evidence="4">Ec32 / CCAP1310/4</strain>
    </source>
</reference>
<dbReference type="InterPro" id="IPR029033">
    <property type="entry name" value="His_PPase_superfam"/>
</dbReference>
<dbReference type="Proteomes" id="UP000002630">
    <property type="component" value="Linkage Group LG04"/>
</dbReference>
<evidence type="ECO:0000256" key="1">
    <source>
        <dbReference type="PIRSR" id="PIRSR613078-1"/>
    </source>
</evidence>
<dbReference type="Pfam" id="PF00300">
    <property type="entry name" value="His_Phos_1"/>
    <property type="match status" value="1"/>
</dbReference>
<dbReference type="eggNOG" id="ENOG502QTHF">
    <property type="taxonomic scope" value="Eukaryota"/>
</dbReference>
<feature type="binding site" evidence="2">
    <location>
        <position position="80"/>
    </location>
    <ligand>
        <name>substrate</name>
    </ligand>
</feature>
<dbReference type="STRING" id="2880.D7FJY3"/>
<evidence type="ECO:0000313" key="3">
    <source>
        <dbReference type="EMBL" id="CBJ29231.1"/>
    </source>
</evidence>
<proteinExistence type="predicted"/>
<dbReference type="PANTHER" id="PTHR46192">
    <property type="entry name" value="BROAD-RANGE ACID PHOSPHATASE DET1"/>
    <property type="match status" value="1"/>
</dbReference>
<organism evidence="3 4">
    <name type="scientific">Ectocarpus siliculosus</name>
    <name type="common">Brown alga</name>
    <name type="synonym">Conferva siliculosa</name>
    <dbReference type="NCBI Taxonomy" id="2880"/>
    <lineage>
        <taxon>Eukaryota</taxon>
        <taxon>Sar</taxon>
        <taxon>Stramenopiles</taxon>
        <taxon>Ochrophyta</taxon>
        <taxon>PX clade</taxon>
        <taxon>Phaeophyceae</taxon>
        <taxon>Ectocarpales</taxon>
        <taxon>Ectocarpaceae</taxon>
        <taxon>Ectocarpus</taxon>
    </lineage>
</organism>
<accession>D7FJY3</accession>
<dbReference type="Gene3D" id="3.40.50.1240">
    <property type="entry name" value="Phosphoglycerate mutase-like"/>
    <property type="match status" value="1"/>
</dbReference>
<keyword evidence="4" id="KW-1185">Reference proteome</keyword>
<dbReference type="InterPro" id="IPR052765">
    <property type="entry name" value="PGM-Related"/>
</dbReference>
<sequence>MNHLSLCQRMYIRSRRPFRIILMRHAESEGNVDKCVYSSTPDHALKITERGKRQATLAGRELQKLIGDESVYFIVSPYTRTRMTYKIVKEGLEQRQHFAMKEDPRLRELDFGNFQDLETMQETMEKTRSAYGRFWFRFMNGESCSDVYDRATAFWESVFRSMDHSPGTRFQNYVIITHGLMMRLILMRYFQWKVEFFERVWNPSNCETWIMERDERGSYRLLLL</sequence>
<protein>
    <submittedName>
        <fullName evidence="3">Uncharacterized protein</fullName>
    </submittedName>
</protein>
<dbReference type="InParanoid" id="D7FJY3"/>